<evidence type="ECO:0000313" key="3">
    <source>
        <dbReference type="EMBL" id="RGE86072.1"/>
    </source>
</evidence>
<evidence type="ECO:0000313" key="4">
    <source>
        <dbReference type="Proteomes" id="UP000261080"/>
    </source>
</evidence>
<evidence type="ECO:0000256" key="2">
    <source>
        <dbReference type="SAM" id="Phobius"/>
    </source>
</evidence>
<reference evidence="3 4" key="1">
    <citation type="submission" date="2018-08" db="EMBL/GenBank/DDBJ databases">
        <title>A genome reference for cultivated species of the human gut microbiota.</title>
        <authorList>
            <person name="Zou Y."/>
            <person name="Xue W."/>
            <person name="Luo G."/>
        </authorList>
    </citation>
    <scope>NUCLEOTIDE SEQUENCE [LARGE SCALE GENOMIC DNA]</scope>
    <source>
        <strain evidence="3 4">AF37-2AT</strain>
    </source>
</reference>
<organism evidence="3 4">
    <name type="scientific">Sellimonas intestinalis</name>
    <dbReference type="NCBI Taxonomy" id="1653434"/>
    <lineage>
        <taxon>Bacteria</taxon>
        <taxon>Bacillati</taxon>
        <taxon>Bacillota</taxon>
        <taxon>Clostridia</taxon>
        <taxon>Lachnospirales</taxon>
        <taxon>Lachnospiraceae</taxon>
        <taxon>Sellimonas</taxon>
    </lineage>
</organism>
<accession>A0A3E3K0T8</accession>
<feature type="transmembrane region" description="Helical" evidence="2">
    <location>
        <begin position="21"/>
        <end position="40"/>
    </location>
</feature>
<gene>
    <name evidence="3" type="ORF">DW016_11285</name>
</gene>
<protein>
    <submittedName>
        <fullName evidence="3">Uncharacterized protein</fullName>
    </submittedName>
</protein>
<keyword evidence="2" id="KW-0812">Transmembrane</keyword>
<name>A0A3E3K0T8_9FIRM</name>
<dbReference type="Pfam" id="PF18960">
    <property type="entry name" value="DUF5702"/>
    <property type="match status" value="1"/>
</dbReference>
<sequence>MKVEKYSRSFPDGVETWQAQMTVMTSLMILILMTFAAAILESTSLQTSKNIRRADVERSVESVFAEYQKELLEEYDIFGLDGSYETGSYTEDRVLDRMTVFGAIAGENQIEAIRFLSDNEGQEFADQVCRYLENLYGIDMIQDLIGREDEAKEQEEKAIDFQKREEENEKKMDEVLASGGSLEESGEGSEGEIENPLGVLQKLKHRVLAEIVLPRDRVISQKSVEGMAGVSGRTRQEGKGNLPSVEANASEKLYLIAYIPDHFKSYTKAEDDRPLEYEQEYLIGGKQNDMENLQIVLNKIRRFRMAPNFLYLQTDETKKAEAKVLAGIVSALLGNPGLTEVVAQGVLMAWAYGESIMDLRVLTAGGKVPSVKTKETWKLSLSGLLKLGTTQDSGSSSAGESGLSYEDYLKMLSLLETKETLRMRMLDLLEWNLKMRLNCPFFQADACITRMRIQSICQLRRGITYQFSTYYAYQ</sequence>
<dbReference type="AlphaFoldDB" id="A0A3E3K0T8"/>
<dbReference type="Proteomes" id="UP000261080">
    <property type="component" value="Unassembled WGS sequence"/>
</dbReference>
<dbReference type="InterPro" id="IPR043756">
    <property type="entry name" value="DUF5702"/>
</dbReference>
<comment type="caution">
    <text evidence="3">The sequence shown here is derived from an EMBL/GenBank/DDBJ whole genome shotgun (WGS) entry which is preliminary data.</text>
</comment>
<dbReference type="EMBL" id="QVLX01000006">
    <property type="protein sequence ID" value="RGE86072.1"/>
    <property type="molecule type" value="Genomic_DNA"/>
</dbReference>
<keyword evidence="2" id="KW-1133">Transmembrane helix</keyword>
<feature type="region of interest" description="Disordered" evidence="1">
    <location>
        <begin position="152"/>
        <end position="193"/>
    </location>
</feature>
<feature type="compositionally biased region" description="Basic and acidic residues" evidence="1">
    <location>
        <begin position="152"/>
        <end position="174"/>
    </location>
</feature>
<keyword evidence="4" id="KW-1185">Reference proteome</keyword>
<proteinExistence type="predicted"/>
<evidence type="ECO:0000256" key="1">
    <source>
        <dbReference type="SAM" id="MobiDB-lite"/>
    </source>
</evidence>
<feature type="compositionally biased region" description="Acidic residues" evidence="1">
    <location>
        <begin position="184"/>
        <end position="193"/>
    </location>
</feature>
<keyword evidence="2" id="KW-0472">Membrane</keyword>